<feature type="chain" id="PRO_5031419265" description="S-layer protein" evidence="1">
    <location>
        <begin position="32"/>
        <end position="470"/>
    </location>
</feature>
<evidence type="ECO:0008006" key="4">
    <source>
        <dbReference type="Google" id="ProtNLM"/>
    </source>
</evidence>
<dbReference type="RefSeq" id="WP_155431956.1">
    <property type="nucleotide sequence ID" value="NZ_WNJO01000009.1"/>
</dbReference>
<gene>
    <name evidence="2" type="ORF">GM612_08515</name>
</gene>
<feature type="signal peptide" evidence="1">
    <location>
        <begin position="1"/>
        <end position="31"/>
    </location>
</feature>
<reference evidence="2 3" key="1">
    <citation type="submission" date="2019-11" db="EMBL/GenBank/DDBJ databases">
        <title>Lactobacillus sp. nov. CRM56-3, isolated from fermented tea leaves.</title>
        <authorList>
            <person name="Phuengjayaem S."/>
            <person name="Tanasupawat S."/>
        </authorList>
    </citation>
    <scope>NUCLEOTIDE SEQUENCE [LARGE SCALE GENOMIC DNA]</scope>
    <source>
        <strain evidence="2 3">CRM56-3</strain>
    </source>
</reference>
<evidence type="ECO:0000256" key="1">
    <source>
        <dbReference type="SAM" id="SignalP"/>
    </source>
</evidence>
<evidence type="ECO:0000313" key="3">
    <source>
        <dbReference type="Proteomes" id="UP000466388"/>
    </source>
</evidence>
<evidence type="ECO:0000313" key="2">
    <source>
        <dbReference type="EMBL" id="MTV82686.1"/>
    </source>
</evidence>
<proteinExistence type="predicted"/>
<organism evidence="2 3">
    <name type="scientific">Secundilactobacillus folii</name>
    <dbReference type="NCBI Taxonomy" id="2678357"/>
    <lineage>
        <taxon>Bacteria</taxon>
        <taxon>Bacillati</taxon>
        <taxon>Bacillota</taxon>
        <taxon>Bacilli</taxon>
        <taxon>Lactobacillales</taxon>
        <taxon>Lactobacillaceae</taxon>
        <taxon>Secundilactobacillus</taxon>
    </lineage>
</organism>
<comment type="caution">
    <text evidence="2">The sequence shown here is derived from an EMBL/GenBank/DDBJ whole genome shotgun (WGS) entry which is preliminary data.</text>
</comment>
<protein>
    <recommendedName>
        <fullName evidence="4">S-layer protein</fullName>
    </recommendedName>
</protein>
<sequence>MQASLKKSLYLGLAAVSFVAAAGAATTNASAKTYAKVTSNATLTTAATDRNVTLTGTNAVYTKAGTLKGAKVVASTTTAKKLSTSKNGSANFRAYRVATTNRGSVYYKVVSFDGAYRGWVYGGTSKTAFNGGVASYATTKDQTNNTSTFTLTGTTSATKNDLFYTSPAYAQYKVGRSKAVTSTSSYANEKLTFSATTQTSREGDTWYKVATVNGSTTDPAVGTWVKASNVKDDSALNADTQVKVDVKDVATGSVVTSFNYTTTSAKGSGSDVTGDVYANGSVSKGLQDATTTALKGKGYTVNPGDSVNALSNVKAGSTVTLYATKNTQKTSKVTAYVSYDGSIANTKTITAVSDTTEPSESAAQFKVIAPTNGETTLFAGTEGESFTADQALAFLNGSSYYKELKSPTFKGDGTDGTDATKTYQYVLTPASAKAGTFGTPFEAQYNATRVEVTTPSTSTGSTTNQGNPFA</sequence>
<keyword evidence="3" id="KW-1185">Reference proteome</keyword>
<dbReference type="EMBL" id="WNJO01000009">
    <property type="protein sequence ID" value="MTV82686.1"/>
    <property type="molecule type" value="Genomic_DNA"/>
</dbReference>
<accession>A0A7X2XYI7</accession>
<dbReference type="AlphaFoldDB" id="A0A7X2XYI7"/>
<keyword evidence="1" id="KW-0732">Signal</keyword>
<name>A0A7X2XYI7_9LACO</name>
<dbReference type="Proteomes" id="UP000466388">
    <property type="component" value="Unassembled WGS sequence"/>
</dbReference>